<dbReference type="PANTHER" id="PTHR12788:SF10">
    <property type="entry name" value="PROTEIN-TYROSINE SULFOTRANSFERASE"/>
    <property type="match status" value="1"/>
</dbReference>
<dbReference type="Pfam" id="PF13432">
    <property type="entry name" value="TPR_16"/>
    <property type="match status" value="1"/>
</dbReference>
<keyword evidence="1" id="KW-0808">Transferase</keyword>
<dbReference type="PROSITE" id="PS50005">
    <property type="entry name" value="TPR"/>
    <property type="match status" value="1"/>
</dbReference>
<dbReference type="Gene3D" id="1.25.40.10">
    <property type="entry name" value="Tetratricopeptide repeat domain"/>
    <property type="match status" value="3"/>
</dbReference>
<dbReference type="PANTHER" id="PTHR12788">
    <property type="entry name" value="PROTEIN-TYROSINE SULFOTRANSFERASE 2"/>
    <property type="match status" value="1"/>
</dbReference>
<dbReference type="SMART" id="SM00028">
    <property type="entry name" value="TPR"/>
    <property type="match status" value="6"/>
</dbReference>
<evidence type="ECO:0000313" key="2">
    <source>
        <dbReference type="EMBL" id="SVA53945.1"/>
    </source>
</evidence>
<protein>
    <submittedName>
        <fullName evidence="2">Uncharacterized protein</fullName>
    </submittedName>
</protein>
<dbReference type="InterPro" id="IPR011990">
    <property type="entry name" value="TPR-like_helical_dom_sf"/>
</dbReference>
<dbReference type="EMBL" id="UINC01012339">
    <property type="protein sequence ID" value="SVA53945.1"/>
    <property type="molecule type" value="Genomic_DNA"/>
</dbReference>
<dbReference type="InterPro" id="IPR026634">
    <property type="entry name" value="TPST-like"/>
</dbReference>
<dbReference type="Pfam" id="PF13174">
    <property type="entry name" value="TPR_6"/>
    <property type="match status" value="1"/>
</dbReference>
<accession>A0A381WN98</accession>
<dbReference type="InterPro" id="IPR027417">
    <property type="entry name" value="P-loop_NTPase"/>
</dbReference>
<gene>
    <name evidence="2" type="ORF">METZ01_LOCUS106799</name>
</gene>
<dbReference type="InterPro" id="IPR019734">
    <property type="entry name" value="TPR_rpt"/>
</dbReference>
<dbReference type="GO" id="GO:0005794">
    <property type="term" value="C:Golgi apparatus"/>
    <property type="evidence" value="ECO:0007669"/>
    <property type="project" value="UniProtKB-ARBA"/>
</dbReference>
<dbReference type="Gene3D" id="3.40.50.300">
    <property type="entry name" value="P-loop containing nucleotide triphosphate hydrolases"/>
    <property type="match status" value="1"/>
</dbReference>
<dbReference type="AlphaFoldDB" id="A0A381WN98"/>
<sequence>MPAALRAAEVLVNTDPENDEALYLLAVSLRYSGNQQGALKTLDRLQAINPEHARCFQERGHVCRAMELKDAAMTAYSRAVELNPALVSSWQSLADMGQEQPSAGDAEFAQAQADRLNALPKELLSVTSFLYQGRLFKADQLCRAFLRKNPRHVEAMRLLAELASKLHIMDDAEFLLESALEFEPDYLPARIDYVGVLQKRQKYEQALAQATVVRNTQAGVPTLETLYANACVAAGRFDEGLTIYDEQLEYQPFNPTLHLARGHALKTLGQQVEAIDAYHKAAKARPDFGDAFWSLANLKTYQFSDSEIKRMQTVEAGDAVAPADRWHLCFALGKAFEDLGDFDESFRYYEKGNGLKRGISKYRAETMTEDLELQTNVCDANLLSLREGRGCPQPDPIFIVGLPRAGSTLLEQILASHSQVDGTLELQNILALVRKLEGRTKEGDASRYPGILTTLSDADLTAFGERYLEETQFLRAGAPFFTDKMPNNFRHLGLIRMILPNAKIIDARRDAMDCCFSGFKQLFAEGQEFTYSLEDVGTYYRDYVTLMEHWDKVIPGWILRIQHEDVVDDLEGQVRRLLDFCGLPFEESCVEFHRTERAIRTASSEQVRQPIYRSSLAQWRHYETHLDPLKQALGTAFTRT</sequence>
<dbReference type="GO" id="GO:0008476">
    <property type="term" value="F:protein-tyrosine sulfotransferase activity"/>
    <property type="evidence" value="ECO:0007669"/>
    <property type="project" value="InterPro"/>
</dbReference>
<evidence type="ECO:0000256" key="1">
    <source>
        <dbReference type="ARBA" id="ARBA00022679"/>
    </source>
</evidence>
<dbReference type="Pfam" id="PF13181">
    <property type="entry name" value="TPR_8"/>
    <property type="match status" value="2"/>
</dbReference>
<dbReference type="Pfam" id="PF13469">
    <property type="entry name" value="Sulfotransfer_3"/>
    <property type="match status" value="1"/>
</dbReference>
<organism evidence="2">
    <name type="scientific">marine metagenome</name>
    <dbReference type="NCBI Taxonomy" id="408172"/>
    <lineage>
        <taxon>unclassified sequences</taxon>
        <taxon>metagenomes</taxon>
        <taxon>ecological metagenomes</taxon>
    </lineage>
</organism>
<dbReference type="SUPFAM" id="SSF48452">
    <property type="entry name" value="TPR-like"/>
    <property type="match status" value="2"/>
</dbReference>
<name>A0A381WN98_9ZZZZ</name>
<proteinExistence type="predicted"/>
<reference evidence="2" key="1">
    <citation type="submission" date="2018-05" db="EMBL/GenBank/DDBJ databases">
        <authorList>
            <person name="Lanie J.A."/>
            <person name="Ng W.-L."/>
            <person name="Kazmierczak K.M."/>
            <person name="Andrzejewski T.M."/>
            <person name="Davidsen T.M."/>
            <person name="Wayne K.J."/>
            <person name="Tettelin H."/>
            <person name="Glass J.I."/>
            <person name="Rusch D."/>
            <person name="Podicherti R."/>
            <person name="Tsui H.-C.T."/>
            <person name="Winkler M.E."/>
        </authorList>
    </citation>
    <scope>NUCLEOTIDE SEQUENCE</scope>
</reference>
<dbReference type="SUPFAM" id="SSF52540">
    <property type="entry name" value="P-loop containing nucleoside triphosphate hydrolases"/>
    <property type="match status" value="1"/>
</dbReference>